<reference evidence="2 3" key="1">
    <citation type="submission" date="2018-08" db="EMBL/GenBank/DDBJ databases">
        <title>Genome Sequence of Clavibacter michiganensis Subspecies type strains, and the Atypical Peach-Colored Strains Isolated from Tomato.</title>
        <authorList>
            <person name="Osdaghi E."/>
            <person name="Portier P."/>
            <person name="Briand M."/>
            <person name="Jacques M.-A."/>
        </authorList>
    </citation>
    <scope>NUCLEOTIDE SEQUENCE [LARGE SCALE GENOMIC DNA]</scope>
    <source>
        <strain evidence="2 3">CFBP 6488</strain>
    </source>
</reference>
<organism evidence="2 3">
    <name type="scientific">Clavibacter michiganensis subsp. insidiosus</name>
    <dbReference type="NCBI Taxonomy" id="33014"/>
    <lineage>
        <taxon>Bacteria</taxon>
        <taxon>Bacillati</taxon>
        <taxon>Actinomycetota</taxon>
        <taxon>Actinomycetes</taxon>
        <taxon>Micrococcales</taxon>
        <taxon>Microbacteriaceae</taxon>
        <taxon>Clavibacter</taxon>
    </lineage>
</organism>
<dbReference type="Proteomes" id="UP000266634">
    <property type="component" value="Unassembled WGS sequence"/>
</dbReference>
<dbReference type="EMBL" id="QWEA01000474">
    <property type="protein sequence ID" value="RIJ25754.1"/>
    <property type="molecule type" value="Genomic_DNA"/>
</dbReference>
<evidence type="ECO:0008006" key="4">
    <source>
        <dbReference type="Google" id="ProtNLM"/>
    </source>
</evidence>
<evidence type="ECO:0000313" key="3">
    <source>
        <dbReference type="Proteomes" id="UP000266634"/>
    </source>
</evidence>
<evidence type="ECO:0000256" key="1">
    <source>
        <dbReference type="SAM" id="MobiDB-lite"/>
    </source>
</evidence>
<name>A0A399R529_9MICO</name>
<accession>A0A399R529</accession>
<comment type="caution">
    <text evidence="2">The sequence shown here is derived from an EMBL/GenBank/DDBJ whole genome shotgun (WGS) entry which is preliminary data.</text>
</comment>
<protein>
    <recommendedName>
        <fullName evidence="4">YjzC family protein</fullName>
    </recommendedName>
</protein>
<dbReference type="AlphaFoldDB" id="A0A399R529"/>
<dbReference type="OrthoDB" id="2629154at2"/>
<proteinExistence type="predicted"/>
<feature type="region of interest" description="Disordered" evidence="1">
    <location>
        <begin position="1"/>
        <end position="64"/>
    </location>
</feature>
<sequence length="64" mass="6675">MATKPPLHSGNIAPSSGQYALVGPRGGDTGQERTVTRGEPLSPTPRPGMGYVQADRTRNGSGRK</sequence>
<evidence type="ECO:0000313" key="2">
    <source>
        <dbReference type="EMBL" id="RIJ25754.1"/>
    </source>
</evidence>
<dbReference type="RefSeq" id="WP_080939413.1">
    <property type="nucleotide sequence ID" value="NZ_JBHRUE010000008.1"/>
</dbReference>
<gene>
    <name evidence="2" type="ORF">DZF93_11345</name>
</gene>